<name>A0ACC0A0M8_CATRO</name>
<gene>
    <name evidence="1" type="ORF">M9H77_31498</name>
</gene>
<reference evidence="2" key="1">
    <citation type="journal article" date="2023" name="Nat. Plants">
        <title>Single-cell RNA sequencing provides a high-resolution roadmap for understanding the multicellular compartmentation of specialized metabolism.</title>
        <authorList>
            <person name="Sun S."/>
            <person name="Shen X."/>
            <person name="Li Y."/>
            <person name="Li Y."/>
            <person name="Wang S."/>
            <person name="Li R."/>
            <person name="Zhang H."/>
            <person name="Shen G."/>
            <person name="Guo B."/>
            <person name="Wei J."/>
            <person name="Xu J."/>
            <person name="St-Pierre B."/>
            <person name="Chen S."/>
            <person name="Sun C."/>
        </authorList>
    </citation>
    <scope>NUCLEOTIDE SEQUENCE [LARGE SCALE GENOMIC DNA]</scope>
</reference>
<organism evidence="1 2">
    <name type="scientific">Catharanthus roseus</name>
    <name type="common">Madagascar periwinkle</name>
    <name type="synonym">Vinca rosea</name>
    <dbReference type="NCBI Taxonomy" id="4058"/>
    <lineage>
        <taxon>Eukaryota</taxon>
        <taxon>Viridiplantae</taxon>
        <taxon>Streptophyta</taxon>
        <taxon>Embryophyta</taxon>
        <taxon>Tracheophyta</taxon>
        <taxon>Spermatophyta</taxon>
        <taxon>Magnoliopsida</taxon>
        <taxon>eudicotyledons</taxon>
        <taxon>Gunneridae</taxon>
        <taxon>Pentapetalae</taxon>
        <taxon>asterids</taxon>
        <taxon>lamiids</taxon>
        <taxon>Gentianales</taxon>
        <taxon>Apocynaceae</taxon>
        <taxon>Rauvolfioideae</taxon>
        <taxon>Vinceae</taxon>
        <taxon>Catharanthinae</taxon>
        <taxon>Catharanthus</taxon>
    </lineage>
</organism>
<sequence length="344" mass="40622">MEGHITFLEKLKNSSVKFKVSKAIEASFGQIPSCLSIFLKNQMSQTVITKIIVSSLLGHFSIFFHYIIARLTEEQLKQIEQFRKSHVPPRNILRFFQEQNVSCACTEIYNVVAKIKKNRMQGRNIVAEVLCLSAQRGYTVFYRNGDDSNILSDIVIAHQTSIAMIRTWPYVLIMDTTYETNMLRHTDGYFNKSSTYMFHQLCQLATNQFLMMDVFSKSYHMLCRRHIDQNVLAKLTEMIKDEEVATRFVNGFWHKLINKFDEAEYRRKLDGLKTKWQRRLDFFHYLFNTWLYPLAHKFCRVWTFEVLHFGVEITNRTNESEHSVLKLWLSTCHGDLDTMFLNID</sequence>
<accession>A0ACC0A0M8</accession>
<evidence type="ECO:0000313" key="2">
    <source>
        <dbReference type="Proteomes" id="UP001060085"/>
    </source>
</evidence>
<dbReference type="EMBL" id="CM044707">
    <property type="protein sequence ID" value="KAI5654311.1"/>
    <property type="molecule type" value="Genomic_DNA"/>
</dbReference>
<evidence type="ECO:0000313" key="1">
    <source>
        <dbReference type="EMBL" id="KAI5654311.1"/>
    </source>
</evidence>
<dbReference type="Proteomes" id="UP001060085">
    <property type="component" value="Linkage Group LG07"/>
</dbReference>
<comment type="caution">
    <text evidence="1">The sequence shown here is derived from an EMBL/GenBank/DDBJ whole genome shotgun (WGS) entry which is preliminary data.</text>
</comment>
<protein>
    <submittedName>
        <fullName evidence="1">Uncharacterized protein</fullName>
    </submittedName>
</protein>
<proteinExistence type="predicted"/>
<keyword evidence="2" id="KW-1185">Reference proteome</keyword>